<evidence type="ECO:0000313" key="2">
    <source>
        <dbReference type="Proteomes" id="UP000308600"/>
    </source>
</evidence>
<sequence>MDLSPLPEELLVEIVKVLEWGDILRIRRTSKRLNAISRSLSVWGAMVKNVPPQMLWLERPMKTYSAAELERLFLRRRRAEAGYEAIANRGLPRWRTIEVEEPVMLPFDIVPGGRWLLVPNKKGRILYYDLDQQDRPGRVLVPEKGFLCSPQMSIDVDFTSPYLKFNLAVGSRSGCVPLAVLRSSRNPSAIVIVYPCLARVLPLQSPRTVQRCTQLSLPGHLCKGRITQNDSFAFQNSPLLVFCQAALLSMRAPVGSPLFPAYLSQSSQPCPFTLSLFHHWHQTSS</sequence>
<protein>
    <submittedName>
        <fullName evidence="1">Uncharacterized protein</fullName>
    </submittedName>
</protein>
<evidence type="ECO:0000313" key="1">
    <source>
        <dbReference type="EMBL" id="TFK64557.1"/>
    </source>
</evidence>
<keyword evidence="2" id="KW-1185">Reference proteome</keyword>
<organism evidence="1 2">
    <name type="scientific">Pluteus cervinus</name>
    <dbReference type="NCBI Taxonomy" id="181527"/>
    <lineage>
        <taxon>Eukaryota</taxon>
        <taxon>Fungi</taxon>
        <taxon>Dikarya</taxon>
        <taxon>Basidiomycota</taxon>
        <taxon>Agaricomycotina</taxon>
        <taxon>Agaricomycetes</taxon>
        <taxon>Agaricomycetidae</taxon>
        <taxon>Agaricales</taxon>
        <taxon>Pluteineae</taxon>
        <taxon>Pluteaceae</taxon>
        <taxon>Pluteus</taxon>
    </lineage>
</organism>
<accession>A0ACD3AG44</accession>
<dbReference type="EMBL" id="ML208470">
    <property type="protein sequence ID" value="TFK64557.1"/>
    <property type="molecule type" value="Genomic_DNA"/>
</dbReference>
<gene>
    <name evidence="1" type="ORF">BDN72DRAFT_262059</name>
</gene>
<dbReference type="Proteomes" id="UP000308600">
    <property type="component" value="Unassembled WGS sequence"/>
</dbReference>
<name>A0ACD3AG44_9AGAR</name>
<proteinExistence type="predicted"/>
<reference evidence="1 2" key="1">
    <citation type="journal article" date="2019" name="Nat. Ecol. Evol.">
        <title>Megaphylogeny resolves global patterns of mushroom evolution.</title>
        <authorList>
            <person name="Varga T."/>
            <person name="Krizsan K."/>
            <person name="Foldi C."/>
            <person name="Dima B."/>
            <person name="Sanchez-Garcia M."/>
            <person name="Sanchez-Ramirez S."/>
            <person name="Szollosi G.J."/>
            <person name="Szarkandi J.G."/>
            <person name="Papp V."/>
            <person name="Albert L."/>
            <person name="Andreopoulos W."/>
            <person name="Angelini C."/>
            <person name="Antonin V."/>
            <person name="Barry K.W."/>
            <person name="Bougher N.L."/>
            <person name="Buchanan P."/>
            <person name="Buyck B."/>
            <person name="Bense V."/>
            <person name="Catcheside P."/>
            <person name="Chovatia M."/>
            <person name="Cooper J."/>
            <person name="Damon W."/>
            <person name="Desjardin D."/>
            <person name="Finy P."/>
            <person name="Geml J."/>
            <person name="Haridas S."/>
            <person name="Hughes K."/>
            <person name="Justo A."/>
            <person name="Karasinski D."/>
            <person name="Kautmanova I."/>
            <person name="Kiss B."/>
            <person name="Kocsube S."/>
            <person name="Kotiranta H."/>
            <person name="LaButti K.M."/>
            <person name="Lechner B.E."/>
            <person name="Liimatainen K."/>
            <person name="Lipzen A."/>
            <person name="Lukacs Z."/>
            <person name="Mihaltcheva S."/>
            <person name="Morgado L.N."/>
            <person name="Niskanen T."/>
            <person name="Noordeloos M.E."/>
            <person name="Ohm R.A."/>
            <person name="Ortiz-Santana B."/>
            <person name="Ovrebo C."/>
            <person name="Racz N."/>
            <person name="Riley R."/>
            <person name="Savchenko A."/>
            <person name="Shiryaev A."/>
            <person name="Soop K."/>
            <person name="Spirin V."/>
            <person name="Szebenyi C."/>
            <person name="Tomsovsky M."/>
            <person name="Tulloss R.E."/>
            <person name="Uehling J."/>
            <person name="Grigoriev I.V."/>
            <person name="Vagvolgyi C."/>
            <person name="Papp T."/>
            <person name="Martin F.M."/>
            <person name="Miettinen O."/>
            <person name="Hibbett D.S."/>
            <person name="Nagy L.G."/>
        </authorList>
    </citation>
    <scope>NUCLEOTIDE SEQUENCE [LARGE SCALE GENOMIC DNA]</scope>
    <source>
        <strain evidence="1 2">NL-1719</strain>
    </source>
</reference>